<dbReference type="InterPro" id="IPR043917">
    <property type="entry name" value="DUF5753"/>
</dbReference>
<sequence>MTGADDTSGALDLGTVLLEFRRRAGLGGLETARRAGVSQSKISKLENGLLRASPEDVRSLCDVYGVPADEREDLIGLASELKAASRLSRVVMTRGAARLQHHIGQLESKATLLRSYQPAMVPGLLQTRAYARLVFGGGLSDEERDAAVDARSIRSNALDDETKEFRLVVTEGALRWQAGNPQVMVDQLDAIITASRRPNVHLGVIPWTTPVEVFCTHAFHLYDSAAVLIGTEIASAVLDSTDDVNVYDELFDRLDLVSSTGDEARRELLRIRSDYQLLGR</sequence>
<feature type="domain" description="HTH cro/C1-type" evidence="1">
    <location>
        <begin position="17"/>
        <end position="71"/>
    </location>
</feature>
<keyword evidence="3" id="KW-1185">Reference proteome</keyword>
<organism evidence="2 3">
    <name type="scientific">Kribbella antibiotica</name>
    <dbReference type="NCBI Taxonomy" id="190195"/>
    <lineage>
        <taxon>Bacteria</taxon>
        <taxon>Bacillati</taxon>
        <taxon>Actinomycetota</taxon>
        <taxon>Actinomycetes</taxon>
        <taxon>Propionibacteriales</taxon>
        <taxon>Kribbellaceae</taxon>
        <taxon>Kribbella</taxon>
    </lineage>
</organism>
<dbReference type="OrthoDB" id="4966777at2"/>
<dbReference type="InterPro" id="IPR010982">
    <property type="entry name" value="Lambda_DNA-bd_dom_sf"/>
</dbReference>
<dbReference type="Gene3D" id="1.10.260.40">
    <property type="entry name" value="lambda repressor-like DNA-binding domains"/>
    <property type="match status" value="1"/>
</dbReference>
<dbReference type="Pfam" id="PF19054">
    <property type="entry name" value="DUF5753"/>
    <property type="match status" value="1"/>
</dbReference>
<accession>A0A4R4ZF53</accession>
<dbReference type="PROSITE" id="PS50943">
    <property type="entry name" value="HTH_CROC1"/>
    <property type="match status" value="1"/>
</dbReference>
<dbReference type="InterPro" id="IPR001387">
    <property type="entry name" value="Cro/C1-type_HTH"/>
</dbReference>
<dbReference type="SUPFAM" id="SSF47413">
    <property type="entry name" value="lambda repressor-like DNA-binding domains"/>
    <property type="match status" value="1"/>
</dbReference>
<evidence type="ECO:0000259" key="1">
    <source>
        <dbReference type="PROSITE" id="PS50943"/>
    </source>
</evidence>
<evidence type="ECO:0000313" key="2">
    <source>
        <dbReference type="EMBL" id="TDD57103.1"/>
    </source>
</evidence>
<comment type="caution">
    <text evidence="2">The sequence shown here is derived from an EMBL/GenBank/DDBJ whole genome shotgun (WGS) entry which is preliminary data.</text>
</comment>
<dbReference type="EMBL" id="SMKX01000079">
    <property type="protein sequence ID" value="TDD57103.1"/>
    <property type="molecule type" value="Genomic_DNA"/>
</dbReference>
<proteinExistence type="predicted"/>
<evidence type="ECO:0000313" key="3">
    <source>
        <dbReference type="Proteomes" id="UP000295124"/>
    </source>
</evidence>
<dbReference type="Pfam" id="PF13560">
    <property type="entry name" value="HTH_31"/>
    <property type="match status" value="1"/>
</dbReference>
<dbReference type="Proteomes" id="UP000295124">
    <property type="component" value="Unassembled WGS sequence"/>
</dbReference>
<name>A0A4R4ZF53_9ACTN</name>
<dbReference type="RefSeq" id="WP_132171325.1">
    <property type="nucleotide sequence ID" value="NZ_SMKX01000079.1"/>
</dbReference>
<reference evidence="2 3" key="1">
    <citation type="submission" date="2019-03" db="EMBL/GenBank/DDBJ databases">
        <title>Draft genome sequences of novel Actinobacteria.</title>
        <authorList>
            <person name="Sahin N."/>
            <person name="Ay H."/>
            <person name="Saygin H."/>
        </authorList>
    </citation>
    <scope>NUCLEOTIDE SEQUENCE [LARGE SCALE GENOMIC DNA]</scope>
    <source>
        <strain evidence="2 3">JCM 13523</strain>
    </source>
</reference>
<dbReference type="SMART" id="SM00530">
    <property type="entry name" value="HTH_XRE"/>
    <property type="match status" value="1"/>
</dbReference>
<dbReference type="GO" id="GO:0003677">
    <property type="term" value="F:DNA binding"/>
    <property type="evidence" value="ECO:0007669"/>
    <property type="project" value="InterPro"/>
</dbReference>
<protein>
    <submittedName>
        <fullName evidence="2">XRE family transcriptional regulator</fullName>
    </submittedName>
</protein>
<dbReference type="AlphaFoldDB" id="A0A4R4ZF53"/>
<dbReference type="CDD" id="cd00093">
    <property type="entry name" value="HTH_XRE"/>
    <property type="match status" value="1"/>
</dbReference>
<gene>
    <name evidence="2" type="ORF">E1263_24610</name>
</gene>